<dbReference type="PROSITE" id="PS51007">
    <property type="entry name" value="CYTC"/>
    <property type="match status" value="1"/>
</dbReference>
<dbReference type="InterPro" id="IPR011989">
    <property type="entry name" value="ARM-like"/>
</dbReference>
<organism evidence="7 8">
    <name type="scientific">Lentisphaera araneosa HTCC2155</name>
    <dbReference type="NCBI Taxonomy" id="313628"/>
    <lineage>
        <taxon>Bacteria</taxon>
        <taxon>Pseudomonadati</taxon>
        <taxon>Lentisphaerota</taxon>
        <taxon>Lentisphaeria</taxon>
        <taxon>Lentisphaerales</taxon>
        <taxon>Lentisphaeraceae</taxon>
        <taxon>Lentisphaera</taxon>
    </lineage>
</organism>
<dbReference type="Gene3D" id="2.120.10.30">
    <property type="entry name" value="TolB, C-terminal domain"/>
    <property type="match status" value="1"/>
</dbReference>
<dbReference type="GO" id="GO:0046872">
    <property type="term" value="F:metal ion binding"/>
    <property type="evidence" value="ECO:0007669"/>
    <property type="project" value="UniProtKB-KW"/>
</dbReference>
<feature type="chain" id="PRO_5002692287" description="Cytochrome c domain-containing protein" evidence="5">
    <location>
        <begin position="22"/>
        <end position="858"/>
    </location>
</feature>
<evidence type="ECO:0000313" key="8">
    <source>
        <dbReference type="Proteomes" id="UP000004947"/>
    </source>
</evidence>
<dbReference type="Gene3D" id="1.25.10.10">
    <property type="entry name" value="Leucine-rich Repeat Variant"/>
    <property type="match status" value="1"/>
</dbReference>
<dbReference type="STRING" id="313628.LNTAR_11426"/>
<dbReference type="InterPro" id="IPR011041">
    <property type="entry name" value="Quinoprot_gluc/sorb_DH_b-prop"/>
</dbReference>
<dbReference type="Pfam" id="PF23500">
    <property type="entry name" value="DUF7133"/>
    <property type="match status" value="1"/>
</dbReference>
<dbReference type="SUPFAM" id="SSF48371">
    <property type="entry name" value="ARM repeat"/>
    <property type="match status" value="1"/>
</dbReference>
<keyword evidence="2 4" id="KW-0479">Metal-binding</keyword>
<dbReference type="InterPro" id="IPR016024">
    <property type="entry name" value="ARM-type_fold"/>
</dbReference>
<comment type="caution">
    <text evidence="7">The sequence shown here is derived from an EMBL/GenBank/DDBJ whole genome shotgun (WGS) entry which is preliminary data.</text>
</comment>
<keyword evidence="8" id="KW-1185">Reference proteome</keyword>
<evidence type="ECO:0000313" key="7">
    <source>
        <dbReference type="EMBL" id="EDM28524.1"/>
    </source>
</evidence>
<dbReference type="InterPro" id="IPR011042">
    <property type="entry name" value="6-blade_b-propeller_TolB-like"/>
</dbReference>
<evidence type="ECO:0000256" key="2">
    <source>
        <dbReference type="ARBA" id="ARBA00022723"/>
    </source>
</evidence>
<evidence type="ECO:0000256" key="1">
    <source>
        <dbReference type="ARBA" id="ARBA00022617"/>
    </source>
</evidence>
<dbReference type="Proteomes" id="UP000004947">
    <property type="component" value="Unassembled WGS sequence"/>
</dbReference>
<accession>A6DJ88</accession>
<sequence length="858" mass="95654">MKFSFIAKLMAFATLSQICFAQSANTINPDPDATPLSPQESHKLVKVPEGFQVDLVAAEPMVNEPIAMAWGGDGALYVVELRGYMQDADHTGAQDPVGQVVRLVDTNGDGIMDKQSVFVDKLVEPRTIAAVKGGMLVGAPPDIFFCQDTTGDGVADVRKSIYDKFAKRTGNVEHKINGLMWGLDNYMYNAKSSEKFTYAPDDQGGKITSHRSVFRGQWGITQDSEGNIYSTGNTNPWYGEQFRLDYLEAAGLSNANFIKDLEMFEPNFKEVFPIVGTPDVQGGTGAIRPEDNTLKSFTAIGGQHIFRGDKLGEDMKESYWIPEPVGRLVRRAKFVEDSQGNRRLINPMKDQKVEFMASTDPNFRPVHAYTGPDGCLYIVDMYRGIIQDGNWVKPGSYLRREVERRDLQKNIQRGRIYRISKKGIKPGAVPKLDEFTTAQLVEALAHPNGWWRDEAQKRLVLAQDKSAVKSLKTMALNDSSHFGRLHAMWTLHGLGEWNADLAKQAIQDKHISVQVNAVRASEAFMQQDLAFIAEIAKLDNSNPKLAKQIVLSLGLCNSLKDIAQENREAASQLISKTILKHLDNRVLAVCTMTAMKGKEEFVLKNLLAQNPDPKHAKEWIISMTRMIMVSKNKKRALNYLDYILSTDKKYHAAMIHAMEKALPITRKGDIDFAQHDAYKFTNKPASVSKLEDLAKTNKAMDAFITEALYWFTWPGQPGYDKPRVAVLKGKEKKQFDKGKIIYDSLCYACHGKDGMGIIGTDGKSLLAPALVNNPRVKGHQNTLIKILLHGMTGPIDGKTYSGLMAPMGSNDDEWMSAITTYIRNAWGNGASAIPTRQIEKVRSSYGGRTKPWTQQELQ</sequence>
<evidence type="ECO:0000256" key="4">
    <source>
        <dbReference type="PROSITE-ProRule" id="PRU00433"/>
    </source>
</evidence>
<feature type="signal peptide" evidence="5">
    <location>
        <begin position="1"/>
        <end position="21"/>
    </location>
</feature>
<dbReference type="SUPFAM" id="SSF46626">
    <property type="entry name" value="Cytochrome c"/>
    <property type="match status" value="1"/>
</dbReference>
<evidence type="ECO:0000256" key="5">
    <source>
        <dbReference type="SAM" id="SignalP"/>
    </source>
</evidence>
<dbReference type="InterPro" id="IPR009056">
    <property type="entry name" value="Cyt_c-like_dom"/>
</dbReference>
<dbReference type="Pfam" id="PF00034">
    <property type="entry name" value="Cytochrom_C"/>
    <property type="match status" value="1"/>
</dbReference>
<dbReference type="eggNOG" id="COG1413">
    <property type="taxonomic scope" value="Bacteria"/>
</dbReference>
<dbReference type="Gene3D" id="1.10.760.10">
    <property type="entry name" value="Cytochrome c-like domain"/>
    <property type="match status" value="1"/>
</dbReference>
<dbReference type="EMBL" id="ABCK01000005">
    <property type="protein sequence ID" value="EDM28524.1"/>
    <property type="molecule type" value="Genomic_DNA"/>
</dbReference>
<reference evidence="7 8" key="1">
    <citation type="journal article" date="2010" name="J. Bacteriol.">
        <title>Genome sequence of Lentisphaera araneosa HTCC2155T, the type species of the order Lentisphaerales in the phylum Lentisphaerae.</title>
        <authorList>
            <person name="Thrash J.C."/>
            <person name="Cho J.C."/>
            <person name="Vergin K.L."/>
            <person name="Morris R.M."/>
            <person name="Giovannoni S.J."/>
        </authorList>
    </citation>
    <scope>NUCLEOTIDE SEQUENCE [LARGE SCALE GENOMIC DNA]</scope>
    <source>
        <strain evidence="7 8">HTCC2155</strain>
    </source>
</reference>
<proteinExistence type="predicted"/>
<feature type="domain" description="Cytochrome c" evidence="6">
    <location>
        <begin position="733"/>
        <end position="826"/>
    </location>
</feature>
<dbReference type="OrthoDB" id="9811395at2"/>
<dbReference type="SUPFAM" id="SSF50952">
    <property type="entry name" value="Soluble quinoprotein glucose dehydrogenase"/>
    <property type="match status" value="1"/>
</dbReference>
<name>A6DJ88_9BACT</name>
<dbReference type="PANTHER" id="PTHR33546:SF1">
    <property type="entry name" value="LARGE, MULTIFUNCTIONAL SECRETED PROTEIN"/>
    <property type="match status" value="1"/>
</dbReference>
<dbReference type="PANTHER" id="PTHR33546">
    <property type="entry name" value="LARGE, MULTIFUNCTIONAL SECRETED PROTEIN-RELATED"/>
    <property type="match status" value="1"/>
</dbReference>
<dbReference type="AlphaFoldDB" id="A6DJ88"/>
<keyword evidence="5" id="KW-0732">Signal</keyword>
<protein>
    <recommendedName>
        <fullName evidence="6">Cytochrome c domain-containing protein</fullName>
    </recommendedName>
</protein>
<dbReference type="GO" id="GO:0009055">
    <property type="term" value="F:electron transfer activity"/>
    <property type="evidence" value="ECO:0007669"/>
    <property type="project" value="InterPro"/>
</dbReference>
<keyword evidence="3 4" id="KW-0408">Iron</keyword>
<keyword evidence="1 4" id="KW-0349">Heme</keyword>
<dbReference type="GO" id="GO:0020037">
    <property type="term" value="F:heme binding"/>
    <property type="evidence" value="ECO:0007669"/>
    <property type="project" value="InterPro"/>
</dbReference>
<dbReference type="InterPro" id="IPR036909">
    <property type="entry name" value="Cyt_c-like_dom_sf"/>
</dbReference>
<gene>
    <name evidence="7" type="ORF">LNTAR_11426</name>
</gene>
<evidence type="ECO:0000259" key="6">
    <source>
        <dbReference type="PROSITE" id="PS51007"/>
    </source>
</evidence>
<evidence type="ECO:0000256" key="3">
    <source>
        <dbReference type="ARBA" id="ARBA00023004"/>
    </source>
</evidence>
<dbReference type="InterPro" id="IPR055557">
    <property type="entry name" value="DUF7133"/>
</dbReference>
<dbReference type="eggNOG" id="COG2010">
    <property type="taxonomic scope" value="Bacteria"/>
</dbReference>
<dbReference type="RefSeq" id="WP_007277960.1">
    <property type="nucleotide sequence ID" value="NZ_ABCK01000005.1"/>
</dbReference>